<evidence type="ECO:0000256" key="6">
    <source>
        <dbReference type="SAM" id="SignalP"/>
    </source>
</evidence>
<dbReference type="Gene3D" id="3.10.50.40">
    <property type="match status" value="1"/>
</dbReference>
<dbReference type="SUPFAM" id="SSF54534">
    <property type="entry name" value="FKBP-like"/>
    <property type="match status" value="1"/>
</dbReference>
<feature type="signal peptide" evidence="6">
    <location>
        <begin position="1"/>
        <end position="20"/>
    </location>
</feature>
<proteinExistence type="predicted"/>
<dbReference type="PROSITE" id="PS51257">
    <property type="entry name" value="PROKAR_LIPOPROTEIN"/>
    <property type="match status" value="1"/>
</dbReference>
<dbReference type="Proteomes" id="UP000322159">
    <property type="component" value="Chromosome"/>
</dbReference>
<dbReference type="AlphaFoldDB" id="A0A5C1Y8P7"/>
<dbReference type="EC" id="5.2.1.8" evidence="2 5"/>
<dbReference type="EMBL" id="CP043504">
    <property type="protein sequence ID" value="QEO10030.1"/>
    <property type="molecule type" value="Genomic_DNA"/>
</dbReference>
<evidence type="ECO:0000313" key="8">
    <source>
        <dbReference type="EMBL" id="QEO10030.1"/>
    </source>
</evidence>
<name>A0A5C1Y8P7_9MICO</name>
<keyword evidence="3 5" id="KW-0697">Rotamase</keyword>
<evidence type="ECO:0000256" key="4">
    <source>
        <dbReference type="ARBA" id="ARBA00023235"/>
    </source>
</evidence>
<keyword evidence="9" id="KW-1185">Reference proteome</keyword>
<dbReference type="RefSeq" id="WP_149325448.1">
    <property type="nucleotide sequence ID" value="NZ_CP043504.1"/>
</dbReference>
<dbReference type="InterPro" id="IPR046357">
    <property type="entry name" value="PPIase_dom_sf"/>
</dbReference>
<evidence type="ECO:0000313" key="9">
    <source>
        <dbReference type="Proteomes" id="UP000322159"/>
    </source>
</evidence>
<comment type="catalytic activity">
    <reaction evidence="1 5">
        <text>[protein]-peptidylproline (omega=180) = [protein]-peptidylproline (omega=0)</text>
        <dbReference type="Rhea" id="RHEA:16237"/>
        <dbReference type="Rhea" id="RHEA-COMP:10747"/>
        <dbReference type="Rhea" id="RHEA-COMP:10748"/>
        <dbReference type="ChEBI" id="CHEBI:83833"/>
        <dbReference type="ChEBI" id="CHEBI:83834"/>
        <dbReference type="EC" id="5.2.1.8"/>
    </reaction>
</comment>
<sequence length="331" mass="33266">MRRIPALVSSVALVTVLASALVGCSAPGASNCDPQVAPGDASALISASGEVGSAKPTIDVPAPIAVTTPQRTVLTEGTGEPTPQRGVVDFEASVIDGASGTVLLQTKYDPSQLAVRGLAGDEGALYESLTCARVGDRISIVSPMGVSGVDTSSVGVSDPDATIVFVIDIVGTFLGKANGVNQLPQDGMPNVVTAPNGTPGITVPAGDAPSSTRIATIKAGSGPALGDGDYAVLHVSIWVWPKDGDQLRSTSSTWDGVPQTVPVVNDPSGQTGVTPGVFDALVGAKVGSQLLAVVAPDDSYREGAWPSGTTAGDTLIYVIDVLGIQRTADAK</sequence>
<dbReference type="GO" id="GO:0003755">
    <property type="term" value="F:peptidyl-prolyl cis-trans isomerase activity"/>
    <property type="evidence" value="ECO:0007669"/>
    <property type="project" value="UniProtKB-KW"/>
</dbReference>
<organism evidence="8 9">
    <name type="scientific">Protaetiibacter larvae</name>
    <dbReference type="NCBI Taxonomy" id="2592654"/>
    <lineage>
        <taxon>Bacteria</taxon>
        <taxon>Bacillati</taxon>
        <taxon>Actinomycetota</taxon>
        <taxon>Actinomycetes</taxon>
        <taxon>Micrococcales</taxon>
        <taxon>Microbacteriaceae</taxon>
        <taxon>Protaetiibacter</taxon>
    </lineage>
</organism>
<evidence type="ECO:0000256" key="1">
    <source>
        <dbReference type="ARBA" id="ARBA00000971"/>
    </source>
</evidence>
<evidence type="ECO:0000256" key="5">
    <source>
        <dbReference type="PROSITE-ProRule" id="PRU00277"/>
    </source>
</evidence>
<evidence type="ECO:0000256" key="2">
    <source>
        <dbReference type="ARBA" id="ARBA00013194"/>
    </source>
</evidence>
<dbReference type="InterPro" id="IPR001179">
    <property type="entry name" value="PPIase_FKBP_dom"/>
</dbReference>
<evidence type="ECO:0000259" key="7">
    <source>
        <dbReference type="PROSITE" id="PS50059"/>
    </source>
</evidence>
<gene>
    <name evidence="8" type="ORF">FLP23_08440</name>
</gene>
<evidence type="ECO:0000256" key="3">
    <source>
        <dbReference type="ARBA" id="ARBA00023110"/>
    </source>
</evidence>
<accession>A0A5C1Y8P7</accession>
<feature type="chain" id="PRO_5038559712" description="peptidylprolyl isomerase" evidence="6">
    <location>
        <begin position="21"/>
        <end position="331"/>
    </location>
</feature>
<keyword evidence="4 5" id="KW-0413">Isomerase</keyword>
<keyword evidence="6" id="KW-0732">Signal</keyword>
<dbReference type="KEGG" id="lyk:FLP23_08440"/>
<dbReference type="OrthoDB" id="25996at2"/>
<reference evidence="8 9" key="1">
    <citation type="submission" date="2019-09" db="EMBL/GenBank/DDBJ databases">
        <title>Genome sequencing of strain KACC 19322.</title>
        <authorList>
            <person name="Heo J."/>
            <person name="Kim S.-J."/>
            <person name="Kim J.-S."/>
            <person name="Hong S.-B."/>
            <person name="Kwon S.-W."/>
        </authorList>
    </citation>
    <scope>NUCLEOTIDE SEQUENCE [LARGE SCALE GENOMIC DNA]</scope>
    <source>
        <strain evidence="8 9">KACC 19322</strain>
    </source>
</reference>
<feature type="domain" description="PPIase FKBP-type" evidence="7">
    <location>
        <begin position="228"/>
        <end position="325"/>
    </location>
</feature>
<protein>
    <recommendedName>
        <fullName evidence="2 5">peptidylprolyl isomerase</fullName>
        <ecNumber evidence="2 5">5.2.1.8</ecNumber>
    </recommendedName>
</protein>
<dbReference type="PROSITE" id="PS50059">
    <property type="entry name" value="FKBP_PPIASE"/>
    <property type="match status" value="1"/>
</dbReference>